<gene>
    <name evidence="9" type="ORF">DS031_14575</name>
</gene>
<dbReference type="EMBL" id="QOCW01000016">
    <property type="protein sequence ID" value="RBW68768.1"/>
    <property type="molecule type" value="Genomic_DNA"/>
</dbReference>
<dbReference type="SUPFAM" id="SSF103473">
    <property type="entry name" value="MFS general substrate transporter"/>
    <property type="match status" value="1"/>
</dbReference>
<dbReference type="GO" id="GO:0022857">
    <property type="term" value="F:transmembrane transporter activity"/>
    <property type="evidence" value="ECO:0007669"/>
    <property type="project" value="InterPro"/>
</dbReference>
<evidence type="ECO:0000256" key="1">
    <source>
        <dbReference type="ARBA" id="ARBA00004651"/>
    </source>
</evidence>
<feature type="transmembrane region" description="Helical" evidence="7">
    <location>
        <begin position="7"/>
        <end position="30"/>
    </location>
</feature>
<evidence type="ECO:0000256" key="6">
    <source>
        <dbReference type="ARBA" id="ARBA00023136"/>
    </source>
</evidence>
<organism evidence="9 10">
    <name type="scientific">Bacillus taeanensis</name>
    <dbReference type="NCBI Taxonomy" id="273032"/>
    <lineage>
        <taxon>Bacteria</taxon>
        <taxon>Bacillati</taxon>
        <taxon>Bacillota</taxon>
        <taxon>Bacilli</taxon>
        <taxon>Bacillales</taxon>
        <taxon>Bacillaceae</taxon>
        <taxon>Bacillus</taxon>
    </lineage>
</organism>
<dbReference type="InterPro" id="IPR020846">
    <property type="entry name" value="MFS_dom"/>
</dbReference>
<evidence type="ECO:0000256" key="5">
    <source>
        <dbReference type="ARBA" id="ARBA00022989"/>
    </source>
</evidence>
<comment type="subcellular location">
    <subcellularLocation>
        <location evidence="1">Cell membrane</location>
        <topology evidence="1">Multi-pass membrane protein</topology>
    </subcellularLocation>
</comment>
<feature type="transmembrane region" description="Helical" evidence="7">
    <location>
        <begin position="95"/>
        <end position="111"/>
    </location>
</feature>
<evidence type="ECO:0000313" key="10">
    <source>
        <dbReference type="Proteomes" id="UP000253314"/>
    </source>
</evidence>
<feature type="transmembrane region" description="Helical" evidence="7">
    <location>
        <begin position="68"/>
        <end position="89"/>
    </location>
</feature>
<reference evidence="9 10" key="1">
    <citation type="submission" date="2018-07" db="EMBL/GenBank/DDBJ databases">
        <title>Lottiidibacillus patelloidae gen. nov., sp. nov., isolated from the intestinal tract of a marine limpet and the reclassification of B. taeanensis BH030017T, B. algicola KMM 3737T and B. hwajinpoensis SW-72T as genus Lottiidibacillus.</title>
        <authorList>
            <person name="Liu R."/>
            <person name="Huang Z."/>
        </authorList>
    </citation>
    <scope>NUCLEOTIDE SEQUENCE [LARGE SCALE GENOMIC DNA]</scope>
    <source>
        <strain evidence="9 10">BH030017</strain>
    </source>
</reference>
<evidence type="ECO:0000256" key="2">
    <source>
        <dbReference type="ARBA" id="ARBA00022448"/>
    </source>
</evidence>
<protein>
    <submittedName>
        <fullName evidence="9">MFS transporter</fullName>
    </submittedName>
</protein>
<feature type="transmembrane region" description="Helical" evidence="7">
    <location>
        <begin position="36"/>
        <end position="56"/>
    </location>
</feature>
<dbReference type="Proteomes" id="UP000253314">
    <property type="component" value="Unassembled WGS sequence"/>
</dbReference>
<accession>A0A366XT90</accession>
<dbReference type="CDD" id="cd06173">
    <property type="entry name" value="MFS_MefA_like"/>
    <property type="match status" value="1"/>
</dbReference>
<dbReference type="InterPro" id="IPR010290">
    <property type="entry name" value="TM_effector"/>
</dbReference>
<dbReference type="AlphaFoldDB" id="A0A366XT90"/>
<evidence type="ECO:0000256" key="7">
    <source>
        <dbReference type="SAM" id="Phobius"/>
    </source>
</evidence>
<proteinExistence type="predicted"/>
<keyword evidence="4 7" id="KW-0812">Transmembrane</keyword>
<dbReference type="Gene3D" id="1.20.1250.20">
    <property type="entry name" value="MFS general substrate transporter like domains"/>
    <property type="match status" value="1"/>
</dbReference>
<keyword evidence="5 7" id="KW-1133">Transmembrane helix</keyword>
<keyword evidence="3" id="KW-1003">Cell membrane</keyword>
<dbReference type="PROSITE" id="PS50850">
    <property type="entry name" value="MFS"/>
    <property type="match status" value="1"/>
</dbReference>
<evidence type="ECO:0000313" key="9">
    <source>
        <dbReference type="EMBL" id="RBW68768.1"/>
    </source>
</evidence>
<comment type="caution">
    <text evidence="9">The sequence shown here is derived from an EMBL/GenBank/DDBJ whole genome shotgun (WGS) entry which is preliminary data.</text>
</comment>
<feature type="transmembrane region" description="Helical" evidence="7">
    <location>
        <begin position="244"/>
        <end position="265"/>
    </location>
</feature>
<feature type="domain" description="Major facilitator superfamily (MFS) profile" evidence="8">
    <location>
        <begin position="1"/>
        <end position="387"/>
    </location>
</feature>
<dbReference type="InterPro" id="IPR036259">
    <property type="entry name" value="MFS_trans_sf"/>
</dbReference>
<evidence type="ECO:0000256" key="4">
    <source>
        <dbReference type="ARBA" id="ARBA00022692"/>
    </source>
</evidence>
<dbReference type="RefSeq" id="WP_113806810.1">
    <property type="nucleotide sequence ID" value="NZ_QOCW01000016.1"/>
</dbReference>
<feature type="transmembrane region" description="Helical" evidence="7">
    <location>
        <begin position="361"/>
        <end position="381"/>
    </location>
</feature>
<dbReference type="OrthoDB" id="9775268at2"/>
<sequence>MLILRLFYYSSFFLFMGNWFGITALNWFVFETYHSAIYLGYLNFARLIPIVLFSFWAGKLCDKYARSLLLKTYGLLGFIIALCLAVVIAVFEPSISILLFLTFLQGIISALETPNRNSILPDLAKEKNISELVSAHAFIINVCRTIGPAAAGFLIARSLLPVTFYLQALFLLISFLLILPVNIQRRVKRTSKMSSSSLQAVQKVFKQTRFASSIFYSSLVVMTFGFSYNTILPVLVDHQFVGQPAVFGIAMSSAAVGAIMAAVVLPRILKVMKEEKIFYSSLIIFAGSLYITIFEYRSLFFIGLFLIGFFGQWLRSSNRIYFQNHVSEAERGRVMSIVLMDRGMIPLGAMIVSFLTGKFGIVETFMIMALCSLLPIVALLIKACVQNVRSRFANEFRKNQKHTNTG</sequence>
<feature type="transmembrane region" description="Helical" evidence="7">
    <location>
        <begin position="334"/>
        <end position="355"/>
    </location>
</feature>
<dbReference type="Pfam" id="PF05977">
    <property type="entry name" value="MFS_3"/>
    <property type="match status" value="1"/>
</dbReference>
<evidence type="ECO:0000256" key="3">
    <source>
        <dbReference type="ARBA" id="ARBA00022475"/>
    </source>
</evidence>
<feature type="transmembrane region" description="Helical" evidence="7">
    <location>
        <begin position="299"/>
        <end position="314"/>
    </location>
</feature>
<dbReference type="GO" id="GO:0005886">
    <property type="term" value="C:plasma membrane"/>
    <property type="evidence" value="ECO:0007669"/>
    <property type="project" value="UniProtKB-SubCell"/>
</dbReference>
<feature type="transmembrane region" description="Helical" evidence="7">
    <location>
        <begin position="132"/>
        <end position="156"/>
    </location>
</feature>
<dbReference type="PANTHER" id="PTHR23513:SF11">
    <property type="entry name" value="STAPHYLOFERRIN A TRANSPORTER"/>
    <property type="match status" value="1"/>
</dbReference>
<evidence type="ECO:0000259" key="8">
    <source>
        <dbReference type="PROSITE" id="PS50850"/>
    </source>
</evidence>
<name>A0A366XT90_9BACI</name>
<dbReference type="PANTHER" id="PTHR23513">
    <property type="entry name" value="INTEGRAL MEMBRANE EFFLUX PROTEIN-RELATED"/>
    <property type="match status" value="1"/>
</dbReference>
<keyword evidence="2" id="KW-0813">Transport</keyword>
<keyword evidence="6 7" id="KW-0472">Membrane</keyword>
<keyword evidence="10" id="KW-1185">Reference proteome</keyword>
<feature type="transmembrane region" description="Helical" evidence="7">
    <location>
        <begin position="213"/>
        <end position="232"/>
    </location>
</feature>
<feature type="transmembrane region" description="Helical" evidence="7">
    <location>
        <begin position="277"/>
        <end position="293"/>
    </location>
</feature>
<feature type="transmembrane region" description="Helical" evidence="7">
    <location>
        <begin position="162"/>
        <end position="183"/>
    </location>
</feature>